<keyword evidence="2" id="KW-1185">Reference proteome</keyword>
<dbReference type="AlphaFoldDB" id="A0A318TIA5"/>
<proteinExistence type="predicted"/>
<reference evidence="1 2" key="1">
    <citation type="submission" date="2018-06" db="EMBL/GenBank/DDBJ databases">
        <title>Genomic Encyclopedia of Archaeal and Bacterial Type Strains, Phase II (KMG-II): from individual species to whole genera.</title>
        <authorList>
            <person name="Goeker M."/>
        </authorList>
    </citation>
    <scope>NUCLEOTIDE SEQUENCE [LARGE SCALE GENOMIC DNA]</scope>
    <source>
        <strain evidence="1 2">JCM 11668</strain>
    </source>
</reference>
<protein>
    <submittedName>
        <fullName evidence="1">Uncharacterized protein</fullName>
    </submittedName>
</protein>
<name>A0A318TIA5_9BRAD</name>
<sequence length="96" mass="9870">MEVREHNSGFGPQAGSFPAPGAAWLALLLAEAKSAPAPHGASPRNSPCQPAACYLPRSRSSISAVAKPSAGEPIAAWNERSACLVSPPNWPSGVPR</sequence>
<dbReference type="EMBL" id="QJTI01000003">
    <property type="protein sequence ID" value="PYF04592.1"/>
    <property type="molecule type" value="Genomic_DNA"/>
</dbReference>
<evidence type="ECO:0000313" key="2">
    <source>
        <dbReference type="Proteomes" id="UP000248148"/>
    </source>
</evidence>
<comment type="caution">
    <text evidence="1">The sequence shown here is derived from an EMBL/GenBank/DDBJ whole genome shotgun (WGS) entry which is preliminary data.</text>
</comment>
<evidence type="ECO:0000313" key="1">
    <source>
        <dbReference type="EMBL" id="PYF04592.1"/>
    </source>
</evidence>
<dbReference type="Proteomes" id="UP000248148">
    <property type="component" value="Unassembled WGS sequence"/>
</dbReference>
<organism evidence="1 2">
    <name type="scientific">Rhodopseudomonas faecalis</name>
    <dbReference type="NCBI Taxonomy" id="99655"/>
    <lineage>
        <taxon>Bacteria</taxon>
        <taxon>Pseudomonadati</taxon>
        <taxon>Pseudomonadota</taxon>
        <taxon>Alphaproteobacteria</taxon>
        <taxon>Hyphomicrobiales</taxon>
        <taxon>Nitrobacteraceae</taxon>
        <taxon>Rhodopseudomonas</taxon>
    </lineage>
</organism>
<gene>
    <name evidence="1" type="ORF">BJ122_103247</name>
</gene>
<accession>A0A318TIA5</accession>